<evidence type="ECO:0000313" key="8">
    <source>
        <dbReference type="EMBL" id="KAK7068230.1"/>
    </source>
</evidence>
<dbReference type="InterPro" id="IPR002653">
    <property type="entry name" value="Znf_A20"/>
</dbReference>
<dbReference type="SUPFAM" id="SSF109993">
    <property type="entry name" value="VPS9 domain"/>
    <property type="match status" value="1"/>
</dbReference>
<dbReference type="SMART" id="SM00259">
    <property type="entry name" value="ZnF_A20"/>
    <property type="match status" value="1"/>
</dbReference>
<dbReference type="SMART" id="SM00167">
    <property type="entry name" value="VPS9"/>
    <property type="match status" value="1"/>
</dbReference>
<evidence type="ECO:0000313" key="9">
    <source>
        <dbReference type="Proteomes" id="UP001381693"/>
    </source>
</evidence>
<evidence type="ECO:0000256" key="1">
    <source>
        <dbReference type="ARBA" id="ARBA00022723"/>
    </source>
</evidence>
<evidence type="ECO:0000259" key="7">
    <source>
        <dbReference type="PROSITE" id="PS51205"/>
    </source>
</evidence>
<gene>
    <name evidence="8" type="primary">RABGEF1</name>
    <name evidence="8" type="ORF">SK128_024834</name>
</gene>
<dbReference type="EMBL" id="JAXCGZ010017360">
    <property type="protein sequence ID" value="KAK7068230.1"/>
    <property type="molecule type" value="Genomic_DNA"/>
</dbReference>
<dbReference type="Pfam" id="PF18151">
    <property type="entry name" value="DUF5601"/>
    <property type="match status" value="1"/>
</dbReference>
<keyword evidence="1" id="KW-0479">Metal-binding</keyword>
<accession>A0AAN9A0W9</accession>
<feature type="domain" description="VPS9" evidence="7">
    <location>
        <begin position="234"/>
        <end position="378"/>
    </location>
</feature>
<dbReference type="Pfam" id="PF01754">
    <property type="entry name" value="zf-A20"/>
    <property type="match status" value="1"/>
</dbReference>
<dbReference type="GO" id="GO:0030139">
    <property type="term" value="C:endocytic vesicle"/>
    <property type="evidence" value="ECO:0007669"/>
    <property type="project" value="TreeGrafter"/>
</dbReference>
<dbReference type="GO" id="GO:0003677">
    <property type="term" value="F:DNA binding"/>
    <property type="evidence" value="ECO:0007669"/>
    <property type="project" value="InterPro"/>
</dbReference>
<dbReference type="GO" id="GO:0005829">
    <property type="term" value="C:cytosol"/>
    <property type="evidence" value="ECO:0007669"/>
    <property type="project" value="TreeGrafter"/>
</dbReference>
<dbReference type="GO" id="GO:0008270">
    <property type="term" value="F:zinc ion binding"/>
    <property type="evidence" value="ECO:0007669"/>
    <property type="project" value="UniProtKB-KW"/>
</dbReference>
<name>A0AAN9A0W9_HALRR</name>
<dbReference type="PANTHER" id="PTHR23101">
    <property type="entry name" value="RAB GDP/GTP EXCHANGE FACTOR"/>
    <property type="match status" value="1"/>
</dbReference>
<keyword evidence="2" id="KW-0863">Zinc-finger</keyword>
<reference evidence="8 9" key="1">
    <citation type="submission" date="2023-11" db="EMBL/GenBank/DDBJ databases">
        <title>Halocaridina rubra genome assembly.</title>
        <authorList>
            <person name="Smith C."/>
        </authorList>
    </citation>
    <scope>NUCLEOTIDE SEQUENCE [LARGE SCALE GENOMIC DNA]</scope>
    <source>
        <strain evidence="8">EP-1</strain>
        <tissue evidence="8">Whole</tissue>
    </source>
</reference>
<feature type="compositionally biased region" description="Polar residues" evidence="5">
    <location>
        <begin position="534"/>
        <end position="544"/>
    </location>
</feature>
<dbReference type="Gene3D" id="1.20.1050.80">
    <property type="entry name" value="VPS9 domain"/>
    <property type="match status" value="1"/>
</dbReference>
<evidence type="ECO:0000256" key="4">
    <source>
        <dbReference type="SAM" id="Coils"/>
    </source>
</evidence>
<dbReference type="GO" id="GO:0005085">
    <property type="term" value="F:guanyl-nucleotide exchange factor activity"/>
    <property type="evidence" value="ECO:0007669"/>
    <property type="project" value="InterPro"/>
</dbReference>
<dbReference type="GO" id="GO:0016192">
    <property type="term" value="P:vesicle-mediated transport"/>
    <property type="evidence" value="ECO:0007669"/>
    <property type="project" value="InterPro"/>
</dbReference>
<dbReference type="Pfam" id="PF02204">
    <property type="entry name" value="VPS9"/>
    <property type="match status" value="1"/>
</dbReference>
<proteinExistence type="predicted"/>
<comment type="caution">
    <text evidence="8">The sequence shown here is derived from an EMBL/GenBank/DDBJ whole genome shotgun (WGS) entry which is preliminary data.</text>
</comment>
<dbReference type="GO" id="GO:0031267">
    <property type="term" value="F:small GTPase binding"/>
    <property type="evidence" value="ECO:0007669"/>
    <property type="project" value="TreeGrafter"/>
</dbReference>
<dbReference type="SUPFAM" id="SSF57716">
    <property type="entry name" value="Glucocorticoid receptor-like (DNA-binding domain)"/>
    <property type="match status" value="1"/>
</dbReference>
<feature type="compositionally biased region" description="Polar residues" evidence="5">
    <location>
        <begin position="702"/>
        <end position="713"/>
    </location>
</feature>
<dbReference type="PROSITE" id="PS51036">
    <property type="entry name" value="ZF_A20"/>
    <property type="match status" value="1"/>
</dbReference>
<feature type="compositionally biased region" description="Polar residues" evidence="5">
    <location>
        <begin position="484"/>
        <end position="501"/>
    </location>
</feature>
<feature type="compositionally biased region" description="Pro residues" evidence="5">
    <location>
        <begin position="671"/>
        <end position="688"/>
    </location>
</feature>
<evidence type="ECO:0000256" key="5">
    <source>
        <dbReference type="SAM" id="MobiDB-lite"/>
    </source>
</evidence>
<keyword evidence="9" id="KW-1185">Reference proteome</keyword>
<feature type="compositionally biased region" description="Basic and acidic residues" evidence="5">
    <location>
        <begin position="714"/>
        <end position="723"/>
    </location>
</feature>
<evidence type="ECO:0000259" key="6">
    <source>
        <dbReference type="PROSITE" id="PS51036"/>
    </source>
</evidence>
<dbReference type="PANTHER" id="PTHR23101:SF122">
    <property type="entry name" value="RABAPTIN-5-ASSOCIATED EXCHANGE FACTOR FOR RAB5"/>
    <property type="match status" value="1"/>
</dbReference>
<feature type="domain" description="A20-type" evidence="6">
    <location>
        <begin position="14"/>
        <end position="48"/>
    </location>
</feature>
<dbReference type="PROSITE" id="PS51205">
    <property type="entry name" value="VPS9"/>
    <property type="match status" value="1"/>
</dbReference>
<dbReference type="Gene3D" id="1.20.5.4770">
    <property type="match status" value="1"/>
</dbReference>
<feature type="region of interest" description="Disordered" evidence="5">
    <location>
        <begin position="671"/>
        <end position="723"/>
    </location>
</feature>
<feature type="region of interest" description="Disordered" evidence="5">
    <location>
        <begin position="521"/>
        <end position="544"/>
    </location>
</feature>
<feature type="coiled-coil region" evidence="4">
    <location>
        <begin position="411"/>
        <end position="445"/>
    </location>
</feature>
<organism evidence="8 9">
    <name type="scientific">Halocaridina rubra</name>
    <name type="common">Hawaiian red shrimp</name>
    <dbReference type="NCBI Taxonomy" id="373956"/>
    <lineage>
        <taxon>Eukaryota</taxon>
        <taxon>Metazoa</taxon>
        <taxon>Ecdysozoa</taxon>
        <taxon>Arthropoda</taxon>
        <taxon>Crustacea</taxon>
        <taxon>Multicrustacea</taxon>
        <taxon>Malacostraca</taxon>
        <taxon>Eumalacostraca</taxon>
        <taxon>Eucarida</taxon>
        <taxon>Decapoda</taxon>
        <taxon>Pleocyemata</taxon>
        <taxon>Caridea</taxon>
        <taxon>Atyoidea</taxon>
        <taxon>Atyidae</taxon>
        <taxon>Halocaridina</taxon>
    </lineage>
</organism>
<sequence length="743" mass="81171">MSNSAWTGARPHINESELLCRTGCGYYGNPAWDGHCSKCYKELVQKNQQRKGVFDPTQKIRNKVSRSVSDVSELTSTATTLMSKKFDRFEEKRRQHLDKKTKAVKSIFRKSQISKDPGKEPGKQVRQLSFESQSVGQEFNDFLKTLTKDMQVGVSKQINSFVEKMLHCVEFQSVDESGEQVHDFYNSMNDLLSEQPIYQGLSQDQIDRINELTERYITTRLYKSLISAVNAVNEEKDLAIQNRIRSLAWVSSKHLECGVDESKEEVRDTLDLVINEIIEMNSKRVPSDKLKCLVSFSHHALTLLKLSSGGTPASADDLLPTLIYCVLQANPPLLHSNIAYITNFSQQKSLQSGEAGYFFTNLCCAVAFIEKLTAESLGLTQDEFDRYMSGEALPPNALDGESWLCEGMRVMQQNLKSLDDLQSRMDRLIKESDTLVKEMDDIQESVAREVAIVLERTPLTIRPRKADIDEDVPASESLPPPLTPQTMGGIQQLSPVPTSTEGAPLSPDIFAAQQSLSFLQGLSDLDPGGPSEAEVTNSVPDDSISKISTSGLSLLDDTPPSDLPYLPDLLDPFGPLEIGGSDSAPNSLPPVLDPTVSLSNPLLLPGNNLLPVHLPSASQSSSIAGGISSLSSSHAQSSADIYSGFTIQGGKIPSIPCDTGLFPKYATVPDPLSPPLEGPQHLLPPPLVPTASGGDNKGLGSGTSASSSEANTPRSERQLKKEDTIDKVYNVLGDIVQTFDNLL</sequence>
<dbReference type="InterPro" id="IPR003123">
    <property type="entry name" value="VPS9"/>
</dbReference>
<keyword evidence="3" id="KW-0862">Zinc</keyword>
<protein>
    <submittedName>
        <fullName evidence="8">Rab5 GDP/GTP exchange factor</fullName>
    </submittedName>
</protein>
<evidence type="ECO:0000256" key="3">
    <source>
        <dbReference type="ARBA" id="ARBA00022833"/>
    </source>
</evidence>
<evidence type="ECO:0000256" key="2">
    <source>
        <dbReference type="ARBA" id="ARBA00022771"/>
    </source>
</evidence>
<dbReference type="InterPro" id="IPR045046">
    <property type="entry name" value="Vps9-like"/>
</dbReference>
<dbReference type="InterPro" id="IPR041545">
    <property type="entry name" value="DUF5601"/>
</dbReference>
<dbReference type="InterPro" id="IPR037191">
    <property type="entry name" value="VPS9_dom_sf"/>
</dbReference>
<dbReference type="AlphaFoldDB" id="A0AAN9A0W9"/>
<keyword evidence="4" id="KW-0175">Coiled coil</keyword>
<dbReference type="Gene3D" id="1.10.246.120">
    <property type="match status" value="1"/>
</dbReference>
<feature type="region of interest" description="Disordered" evidence="5">
    <location>
        <begin position="464"/>
        <end position="506"/>
    </location>
</feature>
<dbReference type="Proteomes" id="UP001381693">
    <property type="component" value="Unassembled WGS sequence"/>
</dbReference>